<dbReference type="InterPro" id="IPR051531">
    <property type="entry name" value="N-acetyltransferase"/>
</dbReference>
<dbReference type="Proteomes" id="UP000622648">
    <property type="component" value="Unassembled WGS sequence"/>
</dbReference>
<dbReference type="InterPro" id="IPR016181">
    <property type="entry name" value="Acyl_CoA_acyltransferase"/>
</dbReference>
<dbReference type="PANTHER" id="PTHR43792:SF1">
    <property type="entry name" value="N-ACETYLTRANSFERASE DOMAIN-CONTAINING PROTEIN"/>
    <property type="match status" value="1"/>
</dbReference>
<reference evidence="2" key="1">
    <citation type="journal article" date="2014" name="Int. J. Syst. Evol. Microbiol.">
        <title>Complete genome of a new Firmicutes species belonging to the dominant human colonic microbiota ('Ruminococcus bicirculans') reveals two chromosomes and a selective capacity to utilize plant glucans.</title>
        <authorList>
            <consortium name="NISC Comparative Sequencing Program"/>
            <person name="Wegmann U."/>
            <person name="Louis P."/>
            <person name="Goesmann A."/>
            <person name="Henrissat B."/>
            <person name="Duncan S.H."/>
            <person name="Flint H.J."/>
        </authorList>
    </citation>
    <scope>NUCLEOTIDE SEQUENCE</scope>
    <source>
        <strain evidence="2">CGMCC 1.15644</strain>
    </source>
</reference>
<dbReference type="GO" id="GO:0016747">
    <property type="term" value="F:acyltransferase activity, transferring groups other than amino-acyl groups"/>
    <property type="evidence" value="ECO:0007669"/>
    <property type="project" value="InterPro"/>
</dbReference>
<evidence type="ECO:0000313" key="5">
    <source>
        <dbReference type="Proteomes" id="UP000622648"/>
    </source>
</evidence>
<sequence length="169" mass="19595">MIIYQSKTIVIREFLPSEEYLFISFFEDKEVTKFLPQLHANDYHQLFEIALKDYHLGSFGRWGIFDANSDLFIGTCLYRPFVEVPEQTEIGYSLIKSYWGMGIGTEVAKALLSYGFAKTKTNEIVALTDLRNTGSQKVLQKLGFKQLNNIKRKGVELNYFLIERSEKLK</sequence>
<dbReference type="Proteomes" id="UP000295684">
    <property type="component" value="Unassembled WGS sequence"/>
</dbReference>
<protein>
    <submittedName>
        <fullName evidence="3">Ribosomal-protein-alanine N-acetyltransferase</fullName>
    </submittedName>
</protein>
<evidence type="ECO:0000259" key="1">
    <source>
        <dbReference type="PROSITE" id="PS51186"/>
    </source>
</evidence>
<dbReference type="Pfam" id="PF13302">
    <property type="entry name" value="Acetyltransf_3"/>
    <property type="match status" value="1"/>
</dbReference>
<reference evidence="2" key="4">
    <citation type="submission" date="2024-05" db="EMBL/GenBank/DDBJ databases">
        <authorList>
            <person name="Sun Q."/>
            <person name="Zhou Y."/>
        </authorList>
    </citation>
    <scope>NUCLEOTIDE SEQUENCE</scope>
    <source>
        <strain evidence="2">CGMCC 1.15644</strain>
    </source>
</reference>
<dbReference type="AlphaFoldDB" id="A0A4R2H6F2"/>
<dbReference type="RefSeq" id="WP_132534753.1">
    <property type="nucleotide sequence ID" value="NZ_BMJO01000001.1"/>
</dbReference>
<accession>A0A4R2H6F2</accession>
<organism evidence="3 4">
    <name type="scientific">Pedobacter psychrotolerans</name>
    <dbReference type="NCBI Taxonomy" id="1843235"/>
    <lineage>
        <taxon>Bacteria</taxon>
        <taxon>Pseudomonadati</taxon>
        <taxon>Bacteroidota</taxon>
        <taxon>Sphingobacteriia</taxon>
        <taxon>Sphingobacteriales</taxon>
        <taxon>Sphingobacteriaceae</taxon>
        <taxon>Pedobacter</taxon>
    </lineage>
</organism>
<dbReference type="InterPro" id="IPR000182">
    <property type="entry name" value="GNAT_dom"/>
</dbReference>
<dbReference type="OrthoDB" id="9788916at2"/>
<comment type="caution">
    <text evidence="3">The sequence shown here is derived from an EMBL/GenBank/DDBJ whole genome shotgun (WGS) entry which is preliminary data.</text>
</comment>
<reference evidence="5" key="2">
    <citation type="journal article" date="2019" name="Int. J. Syst. Evol. Microbiol.">
        <title>The Global Catalogue of Microorganisms (GCM) 10K type strain sequencing project: providing services to taxonomists for standard genome sequencing and annotation.</title>
        <authorList>
            <consortium name="The Broad Institute Genomics Platform"/>
            <consortium name="The Broad Institute Genome Sequencing Center for Infectious Disease"/>
            <person name="Wu L."/>
            <person name="Ma J."/>
        </authorList>
    </citation>
    <scope>NUCLEOTIDE SEQUENCE [LARGE SCALE GENOMIC DNA]</scope>
    <source>
        <strain evidence="5">CGMCC 1.15644</strain>
    </source>
</reference>
<dbReference type="PANTHER" id="PTHR43792">
    <property type="entry name" value="GNAT FAMILY, PUTATIVE (AFU_ORTHOLOGUE AFUA_3G00765)-RELATED-RELATED"/>
    <property type="match status" value="1"/>
</dbReference>
<evidence type="ECO:0000313" key="4">
    <source>
        <dbReference type="Proteomes" id="UP000295684"/>
    </source>
</evidence>
<proteinExistence type="predicted"/>
<dbReference type="EMBL" id="BMJO01000001">
    <property type="protein sequence ID" value="GGE38476.1"/>
    <property type="molecule type" value="Genomic_DNA"/>
</dbReference>
<keyword evidence="3" id="KW-0808">Transferase</keyword>
<evidence type="ECO:0000313" key="2">
    <source>
        <dbReference type="EMBL" id="GGE38476.1"/>
    </source>
</evidence>
<evidence type="ECO:0000313" key="3">
    <source>
        <dbReference type="EMBL" id="TCO21413.1"/>
    </source>
</evidence>
<dbReference type="PROSITE" id="PS51186">
    <property type="entry name" value="GNAT"/>
    <property type="match status" value="1"/>
</dbReference>
<name>A0A4R2H6F2_9SPHI</name>
<keyword evidence="5" id="KW-1185">Reference proteome</keyword>
<dbReference type="SUPFAM" id="SSF55729">
    <property type="entry name" value="Acyl-CoA N-acyltransferases (Nat)"/>
    <property type="match status" value="1"/>
</dbReference>
<dbReference type="EMBL" id="SLWO01000007">
    <property type="protein sequence ID" value="TCO21413.1"/>
    <property type="molecule type" value="Genomic_DNA"/>
</dbReference>
<gene>
    <name evidence="3" type="ORF">EV200_1071</name>
    <name evidence="2" type="ORF">GCM10011413_00010</name>
</gene>
<feature type="domain" description="N-acetyltransferase" evidence="1">
    <location>
        <begin position="9"/>
        <end position="162"/>
    </location>
</feature>
<reference evidence="3 4" key="3">
    <citation type="submission" date="2019-03" db="EMBL/GenBank/DDBJ databases">
        <title>Genomic Encyclopedia of Type Strains, Phase IV (KMG-IV): sequencing the most valuable type-strain genomes for metagenomic binning, comparative biology and taxonomic classification.</title>
        <authorList>
            <person name="Goeker M."/>
        </authorList>
    </citation>
    <scope>NUCLEOTIDE SEQUENCE [LARGE SCALE GENOMIC DNA]</scope>
    <source>
        <strain evidence="3 4">DSM 103236</strain>
    </source>
</reference>
<dbReference type="Gene3D" id="3.40.630.30">
    <property type="match status" value="1"/>
</dbReference>